<dbReference type="PANTHER" id="PTHR47331:SF1">
    <property type="entry name" value="GAG-LIKE PROTEIN"/>
    <property type="match status" value="1"/>
</dbReference>
<dbReference type="PANTHER" id="PTHR47331">
    <property type="entry name" value="PHD-TYPE DOMAIN-CONTAINING PROTEIN"/>
    <property type="match status" value="1"/>
</dbReference>
<dbReference type="AlphaFoldDB" id="A0A8S3XB53"/>
<gene>
    <name evidence="1" type="ORF">PAPOLLO_LOCUS14199</name>
</gene>
<comment type="caution">
    <text evidence="1">The sequence shown here is derived from an EMBL/GenBank/DDBJ whole genome shotgun (WGS) entry which is preliminary data.</text>
</comment>
<accession>A0A8S3XB53</accession>
<reference evidence="1" key="1">
    <citation type="submission" date="2021-04" db="EMBL/GenBank/DDBJ databases">
        <authorList>
            <person name="Tunstrom K."/>
        </authorList>
    </citation>
    <scope>NUCLEOTIDE SEQUENCE</scope>
</reference>
<keyword evidence="2" id="KW-1185">Reference proteome</keyword>
<organism evidence="1 2">
    <name type="scientific">Parnassius apollo</name>
    <name type="common">Apollo butterfly</name>
    <name type="synonym">Papilio apollo</name>
    <dbReference type="NCBI Taxonomy" id="110799"/>
    <lineage>
        <taxon>Eukaryota</taxon>
        <taxon>Metazoa</taxon>
        <taxon>Ecdysozoa</taxon>
        <taxon>Arthropoda</taxon>
        <taxon>Hexapoda</taxon>
        <taxon>Insecta</taxon>
        <taxon>Pterygota</taxon>
        <taxon>Neoptera</taxon>
        <taxon>Endopterygota</taxon>
        <taxon>Lepidoptera</taxon>
        <taxon>Glossata</taxon>
        <taxon>Ditrysia</taxon>
        <taxon>Papilionoidea</taxon>
        <taxon>Papilionidae</taxon>
        <taxon>Parnassiinae</taxon>
        <taxon>Parnassini</taxon>
        <taxon>Parnassius</taxon>
        <taxon>Parnassius</taxon>
    </lineage>
</organism>
<sequence>MDTDLLEKAETLLLKRSQDNSFREDIKRLQQGKQLEGSSKLKRLDVVLEEDLLRLKGRIDAIQVVTRDYKRPIMLDSKDKTTQLIIEEFHCRFNHGNHVTVMNEIRLGLSKETTETLRRRRTRELAERVTAMKRRARDAERWHALKRLKSEEKPQTEPCED</sequence>
<proteinExistence type="predicted"/>
<protein>
    <submittedName>
        <fullName evidence="1">(apollo) hypothetical protein</fullName>
    </submittedName>
</protein>
<dbReference type="Proteomes" id="UP000691718">
    <property type="component" value="Unassembled WGS sequence"/>
</dbReference>
<evidence type="ECO:0000313" key="1">
    <source>
        <dbReference type="EMBL" id="CAG5003200.1"/>
    </source>
</evidence>
<dbReference type="OrthoDB" id="8958038at2759"/>
<evidence type="ECO:0000313" key="2">
    <source>
        <dbReference type="Proteomes" id="UP000691718"/>
    </source>
</evidence>
<name>A0A8S3XB53_PARAO</name>
<dbReference type="EMBL" id="CAJQZP010000963">
    <property type="protein sequence ID" value="CAG5003200.1"/>
    <property type="molecule type" value="Genomic_DNA"/>
</dbReference>